<evidence type="ECO:0000256" key="1">
    <source>
        <dbReference type="ARBA" id="ARBA00009199"/>
    </source>
</evidence>
<dbReference type="InterPro" id="IPR000120">
    <property type="entry name" value="Amidase"/>
</dbReference>
<dbReference type="PANTHER" id="PTHR11895:SF7">
    <property type="entry name" value="GLUTAMYL-TRNA(GLN) AMIDOTRANSFERASE SUBUNIT A, MITOCHONDRIAL"/>
    <property type="match status" value="1"/>
</dbReference>
<dbReference type="InterPro" id="IPR023631">
    <property type="entry name" value="Amidase_dom"/>
</dbReference>
<dbReference type="GO" id="GO:0003824">
    <property type="term" value="F:catalytic activity"/>
    <property type="evidence" value="ECO:0007669"/>
    <property type="project" value="InterPro"/>
</dbReference>
<reference evidence="3" key="1">
    <citation type="submission" date="2022-12" db="EMBL/GenBank/DDBJ databases">
        <title>Description and comparative metabolic analysis of Aerococcus sp. nov., isolated from the feces of a pig.</title>
        <authorList>
            <person name="Chang Y.-H."/>
        </authorList>
    </citation>
    <scope>NUCLEOTIDE SEQUENCE</scope>
    <source>
        <strain evidence="3">YH-aer222</strain>
    </source>
</reference>
<evidence type="ECO:0000259" key="2">
    <source>
        <dbReference type="Pfam" id="PF01425"/>
    </source>
</evidence>
<gene>
    <name evidence="3" type="ORF">OW157_00990</name>
</gene>
<dbReference type="Pfam" id="PF01425">
    <property type="entry name" value="Amidase"/>
    <property type="match status" value="1"/>
</dbReference>
<evidence type="ECO:0000313" key="3">
    <source>
        <dbReference type="EMBL" id="MCZ0725141.1"/>
    </source>
</evidence>
<organism evidence="3 4">
    <name type="scientific">Aerococcus kribbianus</name>
    <dbReference type="NCBI Taxonomy" id="2999064"/>
    <lineage>
        <taxon>Bacteria</taxon>
        <taxon>Bacillati</taxon>
        <taxon>Bacillota</taxon>
        <taxon>Bacilli</taxon>
        <taxon>Lactobacillales</taxon>
        <taxon>Aerococcaceae</taxon>
        <taxon>Aerococcus</taxon>
    </lineage>
</organism>
<dbReference type="EMBL" id="JAPRFR010000001">
    <property type="protein sequence ID" value="MCZ0725141.1"/>
    <property type="molecule type" value="Genomic_DNA"/>
</dbReference>
<dbReference type="SUPFAM" id="SSF75304">
    <property type="entry name" value="Amidase signature (AS) enzymes"/>
    <property type="match status" value="1"/>
</dbReference>
<sequence length="500" mass="54590">MLFNQDARYYAQKIKDGHYLPSDLVAMAIENIETLNPQLNAVNHYFFDYARQLAKDYDKKLENLSAIERQKLPPFFGVPFLLKDLGQNLAGFPSTDGAQITHDNLAAATVPYTKKVLAAGFIIVGRTNVPEFGLKTVSDSSYYGTVRHPLKANYNPGGSSGGAAAAVKSGMVPIAGASDAGGSIRVPASDCGLIGLKPSQGRIADGQTLYHSLNNLGVNFVLSKSIEDSFAFLKACQGRGEDGDKALIPISESALTLPDKPLRVAYLDQDLFGKNLDQASKDLIDKGISGLQNLGAQVDKVTLDLDGREILTRYYHCLLVETGYALTHFIAHPEKISFDSVDPLTWLAYKLGPQLPAFTYVELRQSANEIYKALEELFGHYDVLLTPSTAGSAMANEDLPLSNALLAKIRDIDDLSITDQKQVVQAAFDHYYLRTPYSQWLNISGHPAISLPIKPQTGQMSRGLQVIGKMGADYELLQVGKLFAENNLLEDQSLQAIKEN</sequence>
<proteinExistence type="inferred from homology"/>
<dbReference type="Gene3D" id="3.90.1300.10">
    <property type="entry name" value="Amidase signature (AS) domain"/>
    <property type="match status" value="1"/>
</dbReference>
<keyword evidence="4" id="KW-1185">Reference proteome</keyword>
<comment type="similarity">
    <text evidence="1">Belongs to the amidase family.</text>
</comment>
<accession>A0A9X3JEQ5</accession>
<protein>
    <submittedName>
        <fullName evidence="3">Amidase family protein</fullName>
    </submittedName>
</protein>
<dbReference type="RefSeq" id="WP_268751468.1">
    <property type="nucleotide sequence ID" value="NZ_JAPRFQ010000001.1"/>
</dbReference>
<name>A0A9X3JEQ5_9LACT</name>
<dbReference type="AlphaFoldDB" id="A0A9X3JEQ5"/>
<comment type="caution">
    <text evidence="3">The sequence shown here is derived from an EMBL/GenBank/DDBJ whole genome shotgun (WGS) entry which is preliminary data.</text>
</comment>
<dbReference type="Proteomes" id="UP001146670">
    <property type="component" value="Unassembled WGS sequence"/>
</dbReference>
<feature type="domain" description="Amidase" evidence="2">
    <location>
        <begin position="23"/>
        <end position="477"/>
    </location>
</feature>
<dbReference type="InterPro" id="IPR036928">
    <property type="entry name" value="AS_sf"/>
</dbReference>
<evidence type="ECO:0000313" key="4">
    <source>
        <dbReference type="Proteomes" id="UP001146670"/>
    </source>
</evidence>
<dbReference type="PANTHER" id="PTHR11895">
    <property type="entry name" value="TRANSAMIDASE"/>
    <property type="match status" value="1"/>
</dbReference>